<reference evidence="4" key="1">
    <citation type="submission" date="2022-03" db="EMBL/GenBank/DDBJ databases">
        <title>Brevibacterium spongiae sp. nov., isolated from marine sponge.</title>
        <authorList>
            <person name="Li Z."/>
            <person name="Zhang M."/>
        </authorList>
    </citation>
    <scope>NUCLEOTIDE SEQUENCE</scope>
    <source>
        <strain evidence="4">WHS-Z9</strain>
    </source>
</reference>
<gene>
    <name evidence="4" type="ORF">L1F31_08435</name>
</gene>
<dbReference type="RefSeq" id="WP_265420199.1">
    <property type="nucleotide sequence ID" value="NZ_CP093443.1"/>
</dbReference>
<dbReference type="Pfam" id="PF22504">
    <property type="entry name" value="DUF6993"/>
    <property type="match status" value="1"/>
</dbReference>
<dbReference type="InterPro" id="IPR054262">
    <property type="entry name" value="DUF6993"/>
</dbReference>
<evidence type="ECO:0000256" key="2">
    <source>
        <dbReference type="SAM" id="SignalP"/>
    </source>
</evidence>
<proteinExistence type="predicted"/>
<evidence type="ECO:0000313" key="5">
    <source>
        <dbReference type="Proteomes" id="UP001064879"/>
    </source>
</evidence>
<evidence type="ECO:0000256" key="1">
    <source>
        <dbReference type="SAM" id="MobiDB-lite"/>
    </source>
</evidence>
<dbReference type="Proteomes" id="UP001064879">
    <property type="component" value="Chromosome"/>
</dbReference>
<organism evidence="4 5">
    <name type="scientific">Brevibacterium spongiae</name>
    <dbReference type="NCBI Taxonomy" id="2909672"/>
    <lineage>
        <taxon>Bacteria</taxon>
        <taxon>Bacillati</taxon>
        <taxon>Actinomycetota</taxon>
        <taxon>Actinomycetes</taxon>
        <taxon>Micrococcales</taxon>
        <taxon>Brevibacteriaceae</taxon>
        <taxon>Brevibacterium</taxon>
    </lineage>
</organism>
<accession>A0ABY5SSX3</accession>
<dbReference type="EMBL" id="CP093443">
    <property type="protein sequence ID" value="UVI37663.1"/>
    <property type="molecule type" value="Genomic_DNA"/>
</dbReference>
<feature type="region of interest" description="Disordered" evidence="1">
    <location>
        <begin position="119"/>
        <end position="237"/>
    </location>
</feature>
<protein>
    <recommendedName>
        <fullName evidence="3">DUF6993 domain-containing protein</fullName>
    </recommendedName>
</protein>
<evidence type="ECO:0000313" key="4">
    <source>
        <dbReference type="EMBL" id="UVI37663.1"/>
    </source>
</evidence>
<feature type="chain" id="PRO_5047469490" description="DUF6993 domain-containing protein" evidence="2">
    <location>
        <begin position="23"/>
        <end position="237"/>
    </location>
</feature>
<keyword evidence="5" id="KW-1185">Reference proteome</keyword>
<name>A0ABY5SSX3_9MICO</name>
<dbReference type="PROSITE" id="PS51257">
    <property type="entry name" value="PROKAR_LIPOPROTEIN"/>
    <property type="match status" value="1"/>
</dbReference>
<evidence type="ECO:0000259" key="3">
    <source>
        <dbReference type="Pfam" id="PF22504"/>
    </source>
</evidence>
<feature type="signal peptide" evidence="2">
    <location>
        <begin position="1"/>
        <end position="22"/>
    </location>
</feature>
<feature type="compositionally biased region" description="Basic and acidic residues" evidence="1">
    <location>
        <begin position="135"/>
        <end position="164"/>
    </location>
</feature>
<feature type="compositionally biased region" description="Low complexity" evidence="1">
    <location>
        <begin position="180"/>
        <end position="221"/>
    </location>
</feature>
<keyword evidence="2" id="KW-0732">Signal</keyword>
<feature type="domain" description="DUF6993" evidence="3">
    <location>
        <begin position="57"/>
        <end position="135"/>
    </location>
</feature>
<sequence>MRLVPVLSAAALTLALSGCSLLGFGSDDSQPEPKKTQATPVAEVDKVLKALKPITGDKESVPSSKKFFTTMLDAGYDKDQLEATLDASPLGNEVPSKMFGVKTDKGCVIGEIRSGKATAELVQPTESTGSCLFGEVDRPKGVKAPKGEKRDDDGDSNGKGHLPGEDINGADGPTESPQPTEDSTGSDSGSGTSGSEGSSNAEGTSGDGGTSSSSSEGTSGSSEGGDSSGEAPSLGGG</sequence>